<gene>
    <name evidence="1" type="ORF">HPE63_05665</name>
</gene>
<accession>A0ABR7V901</accession>
<dbReference type="Gene3D" id="3.10.510.10">
    <property type="entry name" value="NE1680-like"/>
    <property type="match status" value="1"/>
</dbReference>
<dbReference type="EMBL" id="JABTCG010000002">
    <property type="protein sequence ID" value="MBD0850150.1"/>
    <property type="molecule type" value="Genomic_DNA"/>
</dbReference>
<keyword evidence="2" id="KW-1185">Reference proteome</keyword>
<dbReference type="InterPro" id="IPR023122">
    <property type="entry name" value="NE1680-like_sf"/>
</dbReference>
<evidence type="ECO:0000313" key="2">
    <source>
        <dbReference type="Proteomes" id="UP000598350"/>
    </source>
</evidence>
<dbReference type="SUPFAM" id="SSF160766">
    <property type="entry name" value="NE1680-like"/>
    <property type="match status" value="1"/>
</dbReference>
<dbReference type="Pfam" id="PF09630">
    <property type="entry name" value="DUF2024"/>
    <property type="match status" value="1"/>
</dbReference>
<comment type="caution">
    <text evidence="1">The sequence shown here is derived from an EMBL/GenBank/DDBJ whole genome shotgun (WGS) entry which is preliminary data.</text>
</comment>
<protein>
    <submittedName>
        <fullName evidence="1">DUF2024 family protein</fullName>
    </submittedName>
</protein>
<dbReference type="InterPro" id="IPR018592">
    <property type="entry name" value="DUF2024"/>
</dbReference>
<name>A0ABR7V901_9FLAO</name>
<reference evidence="1 2" key="1">
    <citation type="submission" date="2020-05" db="EMBL/GenBank/DDBJ databases">
        <title>The draft genome sequence of Maribacter arenosus CAU 1321.</title>
        <authorList>
            <person name="Mu L."/>
        </authorList>
    </citation>
    <scope>NUCLEOTIDE SEQUENCE [LARGE SCALE GENOMIC DNA]</scope>
    <source>
        <strain evidence="1 2">CAU 1321</strain>
    </source>
</reference>
<sequence>MKVSFWDTYVQRKDGRRMHFDILVPINLKEPKIVFGFGNEYLKNKSIENHALTTKECRFCHIEDTSEELTEAIDKKGYAIIEMENCD</sequence>
<evidence type="ECO:0000313" key="1">
    <source>
        <dbReference type="EMBL" id="MBD0850150.1"/>
    </source>
</evidence>
<dbReference type="RefSeq" id="WP_188313292.1">
    <property type="nucleotide sequence ID" value="NZ_JABTCG010000002.1"/>
</dbReference>
<organism evidence="1 2">
    <name type="scientific">Maribacter arenosus</name>
    <dbReference type="NCBI Taxonomy" id="1854708"/>
    <lineage>
        <taxon>Bacteria</taxon>
        <taxon>Pseudomonadati</taxon>
        <taxon>Bacteroidota</taxon>
        <taxon>Flavobacteriia</taxon>
        <taxon>Flavobacteriales</taxon>
        <taxon>Flavobacteriaceae</taxon>
        <taxon>Maribacter</taxon>
    </lineage>
</organism>
<dbReference type="Proteomes" id="UP000598350">
    <property type="component" value="Unassembled WGS sequence"/>
</dbReference>
<proteinExistence type="predicted"/>